<dbReference type="EMBL" id="CP015772">
    <property type="protein sequence ID" value="ANH81740.1"/>
    <property type="molecule type" value="Genomic_DNA"/>
</dbReference>
<evidence type="ECO:0000313" key="1">
    <source>
        <dbReference type="EMBL" id="ANH81740.1"/>
    </source>
</evidence>
<accession>A0A1A9I4W0</accession>
<gene>
    <name evidence="1" type="ORF">A8C56_12795</name>
</gene>
<organism evidence="1 2">
    <name type="scientific">Niabella ginsenosidivorans</name>
    <dbReference type="NCBI Taxonomy" id="1176587"/>
    <lineage>
        <taxon>Bacteria</taxon>
        <taxon>Pseudomonadati</taxon>
        <taxon>Bacteroidota</taxon>
        <taxon>Chitinophagia</taxon>
        <taxon>Chitinophagales</taxon>
        <taxon>Chitinophagaceae</taxon>
        <taxon>Niabella</taxon>
    </lineage>
</organism>
<dbReference type="KEGG" id="nia:A8C56_12795"/>
<reference evidence="1 2" key="1">
    <citation type="submission" date="2016-05" db="EMBL/GenBank/DDBJ databases">
        <title>Niabella ginsenosidivorans BS26 whole genome sequencing.</title>
        <authorList>
            <person name="Im W.T."/>
            <person name="Siddiqi M.Z."/>
        </authorList>
    </citation>
    <scope>NUCLEOTIDE SEQUENCE [LARGE SCALE GENOMIC DNA]</scope>
    <source>
        <strain evidence="1 2">BS26</strain>
    </source>
</reference>
<proteinExistence type="predicted"/>
<dbReference type="Proteomes" id="UP000077667">
    <property type="component" value="Chromosome"/>
</dbReference>
<dbReference type="AlphaFoldDB" id="A0A1A9I4W0"/>
<name>A0A1A9I4W0_9BACT</name>
<dbReference type="OrthoDB" id="1491269at2"/>
<evidence type="ECO:0000313" key="2">
    <source>
        <dbReference type="Proteomes" id="UP000077667"/>
    </source>
</evidence>
<sequence>MSEINNLSPLYNTPYKALRALQKFISDHKDYFRHHVVTAFAFYKRDQVDLWQAIRHLGGIKHFNKAYKLQLKIQHIGWTEQRLIKALWELHAKGYTISLMGLKAIERTDLVTIAKRLSSLGDIKIKMGLAKKRNKWTKQKILNEYQVLYEKWKKAPTHTELNRKGYGPLVQAIRKYFKTFKNIRSKLNITVSRKEPKYWSKRRTIRELKNFCNANKSLIENTSICSAIQTQKNHSLMNAVRAHGGFKALNKQLKLGLLLHGERWNEKKVLQVLRRLYKEGIEFTKNNITEFGSHGLIGAIYRFGNLNYFREALGVSISRHHNWTEENVTEQLKPIIDYYRFMPTGSILKAIGRNDLASAISRLGGWFYFSNICYLLCYTIIL</sequence>
<keyword evidence="2" id="KW-1185">Reference proteome</keyword>
<protein>
    <submittedName>
        <fullName evidence="1">Uncharacterized protein</fullName>
    </submittedName>
</protein>
<dbReference type="RefSeq" id="WP_067756627.1">
    <property type="nucleotide sequence ID" value="NZ_CP015772.1"/>
</dbReference>